<organism evidence="1">
    <name type="scientific">marine sediment metagenome</name>
    <dbReference type="NCBI Taxonomy" id="412755"/>
    <lineage>
        <taxon>unclassified sequences</taxon>
        <taxon>metagenomes</taxon>
        <taxon>ecological metagenomes</taxon>
    </lineage>
</organism>
<sequence length="38" mass="4639">MTLNPLKLEYKQIKEDLFKQTEEFLLNGLILFRNLKKK</sequence>
<accession>A0A0F9K5N1</accession>
<evidence type="ECO:0000313" key="1">
    <source>
        <dbReference type="EMBL" id="KKM06503.1"/>
    </source>
</evidence>
<reference evidence="1" key="1">
    <citation type="journal article" date="2015" name="Nature">
        <title>Complex archaea that bridge the gap between prokaryotes and eukaryotes.</title>
        <authorList>
            <person name="Spang A."/>
            <person name="Saw J.H."/>
            <person name="Jorgensen S.L."/>
            <person name="Zaremba-Niedzwiedzka K."/>
            <person name="Martijn J."/>
            <person name="Lind A.E."/>
            <person name="van Eijk R."/>
            <person name="Schleper C."/>
            <person name="Guy L."/>
            <person name="Ettema T.J."/>
        </authorList>
    </citation>
    <scope>NUCLEOTIDE SEQUENCE</scope>
</reference>
<protein>
    <submittedName>
        <fullName evidence="1">Uncharacterized protein</fullName>
    </submittedName>
</protein>
<dbReference type="EMBL" id="LAZR01015979">
    <property type="protein sequence ID" value="KKM06503.1"/>
    <property type="molecule type" value="Genomic_DNA"/>
</dbReference>
<gene>
    <name evidence="1" type="ORF">LCGC14_1743330</name>
</gene>
<name>A0A0F9K5N1_9ZZZZ</name>
<dbReference type="AlphaFoldDB" id="A0A0F9K5N1"/>
<proteinExistence type="predicted"/>
<comment type="caution">
    <text evidence="1">The sequence shown here is derived from an EMBL/GenBank/DDBJ whole genome shotgun (WGS) entry which is preliminary data.</text>
</comment>